<dbReference type="InterPro" id="IPR007111">
    <property type="entry name" value="NACHT_NTPase"/>
</dbReference>
<dbReference type="InterPro" id="IPR027417">
    <property type="entry name" value="P-loop_NTPase"/>
</dbReference>
<keyword evidence="8" id="KW-1185">Reference proteome</keyword>
<sequence>MDPLSVAASIITIVQVANAITIICLDASSKSNSARLNIRRILDDVNSLRTVLEGLACLVADGHEKSATDLPNLQALATKDGPLSRCKTELEELQAELQKAVNTKTGMITWIFREKEVNARLERVSRVRQSLQLALTTDQTTIILDSRIVSMVIRSTLDDTVAENQRESILQWLGAASSSSNLNDAQKLRTPTTGDWLLRGSAYAQWKISPRSLFWLHGVPGSGKTVLCSSIVEDLKEMSIYNSDMLVLYVFFDFSRQGQQVLSTFLRSLLAQILVQKDDIPEAILSLYQRHHKGFNQAGDQALLDTLQVVLKDVRPTYLVMDALDECAERADLLRSVRDIVNWKFEHLHVLATSRPEMDIDETFLCLGAHRLSLEDEIVRDDIRQYVEATVCGDNRLKKWPDEVQSEITTVIMSKAGTMFRWVACQLEVLKNCMNLKRLREALQALPSTLDETYARILKNVDPHLSRDALRVLSFLCFSAEEVTVEEIADVLAIDPETNEYDVEMRIQNPADILRICGSLVTRRPTGTFNLSHYTVKEFLTSGRILQSSLKHFHIRERTAETMIAKASLIYLAFYDQQRKGPPSSRHVHFLSPFTHYALNHWVAHFSRAANVSELLPFVIQLLYRGGSGFLHWGMLAGDGRNRFHIETPQLSLSARDDIVLYLATLMSCPELVDVALKRGANINGLGGEHGTALNVAALSGKKSFLELLFDRGADVNVQSGVYGSALQAAAAFGQLDIMSSLISRGADVNASGGIYGAPILAAMYSEDNCAETVELLMNAGCNLRIPGRYAGNPSSEGFISLLSVAAHYGIEPVVRLLLERNVDPNEDNAAALQFALDESQTDIADILISKGAMVNFSGGAFHSTIGAAVSGGIFSTQFLIDTHNADLTIRDIQGRTALHLASGGTSTYVVEYLLELGMDVNDKDTRGWTSLHYAAMSYDTKILELLIPHWNNHHTSQNSQWTPLHLACCYNEPHALDLLINMGFEPIVITTTEGQWTLYDIAVAFRNERLVAQDGIPLHPLLTAAKAGCSVDRTVKSIHDAMPKHTGRVCDGCSPFMNKPIYGPVFHCKECHDFDYCFMCMHNGQETHPHSSWLVATDGYYRTIRQTQELNNALRKLE</sequence>
<evidence type="ECO:0000256" key="5">
    <source>
        <dbReference type="PROSITE-ProRule" id="PRU00023"/>
    </source>
</evidence>
<evidence type="ECO:0000256" key="1">
    <source>
        <dbReference type="ARBA" id="ARBA00022723"/>
    </source>
</evidence>
<dbReference type="InterPro" id="IPR043145">
    <property type="entry name" value="Znf_ZZ_sf"/>
</dbReference>
<dbReference type="PANTHER" id="PTHR10039:SF16">
    <property type="entry name" value="GPI INOSITOL-DEACYLASE"/>
    <property type="match status" value="1"/>
</dbReference>
<dbReference type="Proteomes" id="UP000799770">
    <property type="component" value="Unassembled WGS sequence"/>
</dbReference>
<dbReference type="PROSITE" id="PS50297">
    <property type="entry name" value="ANK_REP_REGION"/>
    <property type="match status" value="3"/>
</dbReference>
<dbReference type="SUPFAM" id="SSF48403">
    <property type="entry name" value="Ankyrin repeat"/>
    <property type="match status" value="1"/>
</dbReference>
<keyword evidence="2" id="KW-0677">Repeat</keyword>
<reference evidence="7" key="1">
    <citation type="journal article" date="2020" name="Stud. Mycol.">
        <title>101 Dothideomycetes genomes: a test case for predicting lifestyles and emergence of pathogens.</title>
        <authorList>
            <person name="Haridas S."/>
            <person name="Albert R."/>
            <person name="Binder M."/>
            <person name="Bloem J."/>
            <person name="Labutti K."/>
            <person name="Salamov A."/>
            <person name="Andreopoulos B."/>
            <person name="Baker S."/>
            <person name="Barry K."/>
            <person name="Bills G."/>
            <person name="Bluhm B."/>
            <person name="Cannon C."/>
            <person name="Castanera R."/>
            <person name="Culley D."/>
            <person name="Daum C."/>
            <person name="Ezra D."/>
            <person name="Gonzalez J."/>
            <person name="Henrissat B."/>
            <person name="Kuo A."/>
            <person name="Liang C."/>
            <person name="Lipzen A."/>
            <person name="Lutzoni F."/>
            <person name="Magnuson J."/>
            <person name="Mondo S."/>
            <person name="Nolan M."/>
            <person name="Ohm R."/>
            <person name="Pangilinan J."/>
            <person name="Park H.-J."/>
            <person name="Ramirez L."/>
            <person name="Alfaro M."/>
            <person name="Sun H."/>
            <person name="Tritt A."/>
            <person name="Yoshinaga Y."/>
            <person name="Zwiers L.-H."/>
            <person name="Turgeon B."/>
            <person name="Goodwin S."/>
            <person name="Spatafora J."/>
            <person name="Crous P."/>
            <person name="Grigoriev I."/>
        </authorList>
    </citation>
    <scope>NUCLEOTIDE SEQUENCE</scope>
    <source>
        <strain evidence="7">CBS 627.86</strain>
    </source>
</reference>
<dbReference type="CDD" id="cd02249">
    <property type="entry name" value="ZZ"/>
    <property type="match status" value="1"/>
</dbReference>
<name>A0A6A5ZSX0_9PLEO</name>
<dbReference type="Pfam" id="PF12796">
    <property type="entry name" value="Ank_2"/>
    <property type="match status" value="3"/>
</dbReference>
<keyword evidence="4" id="KW-0862">Zinc</keyword>
<evidence type="ECO:0000313" key="7">
    <source>
        <dbReference type="EMBL" id="KAF2121937.1"/>
    </source>
</evidence>
<dbReference type="EMBL" id="ML977311">
    <property type="protein sequence ID" value="KAF2121937.1"/>
    <property type="molecule type" value="Genomic_DNA"/>
</dbReference>
<dbReference type="InterPro" id="IPR054471">
    <property type="entry name" value="GPIID_WHD"/>
</dbReference>
<keyword evidence="5" id="KW-0040">ANK repeat</keyword>
<dbReference type="InterPro" id="IPR031348">
    <property type="entry name" value="PigL_N"/>
</dbReference>
<feature type="repeat" description="ANK" evidence="5">
    <location>
        <begin position="725"/>
        <end position="754"/>
    </location>
</feature>
<dbReference type="InterPro" id="IPR002110">
    <property type="entry name" value="Ankyrin_rpt"/>
</dbReference>
<dbReference type="Pfam" id="PF17111">
    <property type="entry name" value="PigL_N"/>
    <property type="match status" value="1"/>
</dbReference>
<protein>
    <recommendedName>
        <fullName evidence="6">NACHT domain-containing protein</fullName>
    </recommendedName>
</protein>
<dbReference type="Gene3D" id="3.30.60.90">
    <property type="match status" value="1"/>
</dbReference>
<feature type="repeat" description="ANK" evidence="5">
    <location>
        <begin position="689"/>
        <end position="721"/>
    </location>
</feature>
<dbReference type="Pfam" id="PF24883">
    <property type="entry name" value="NPHP3_N"/>
    <property type="match status" value="1"/>
</dbReference>
<dbReference type="SUPFAM" id="SSF57850">
    <property type="entry name" value="RING/U-box"/>
    <property type="match status" value="1"/>
</dbReference>
<dbReference type="PROSITE" id="PS50088">
    <property type="entry name" value="ANK_REPEAT"/>
    <property type="match status" value="3"/>
</dbReference>
<dbReference type="Gene3D" id="3.40.50.300">
    <property type="entry name" value="P-loop containing nucleotide triphosphate hydrolases"/>
    <property type="match status" value="1"/>
</dbReference>
<keyword evidence="3" id="KW-0863">Zinc-finger</keyword>
<dbReference type="SMART" id="SM00248">
    <property type="entry name" value="ANK"/>
    <property type="match status" value="9"/>
</dbReference>
<accession>A0A6A5ZSX0</accession>
<dbReference type="InterPro" id="IPR056884">
    <property type="entry name" value="NPHP3-like_N"/>
</dbReference>
<dbReference type="PROSITE" id="PS50837">
    <property type="entry name" value="NACHT"/>
    <property type="match status" value="1"/>
</dbReference>
<dbReference type="Pfam" id="PF22939">
    <property type="entry name" value="WHD_GPIID"/>
    <property type="match status" value="1"/>
</dbReference>
<dbReference type="InterPro" id="IPR036770">
    <property type="entry name" value="Ankyrin_rpt-contain_sf"/>
</dbReference>
<dbReference type="Pfam" id="PF00023">
    <property type="entry name" value="Ank"/>
    <property type="match status" value="1"/>
</dbReference>
<dbReference type="PANTHER" id="PTHR10039">
    <property type="entry name" value="AMELOGENIN"/>
    <property type="match status" value="1"/>
</dbReference>
<dbReference type="GO" id="GO:0008270">
    <property type="term" value="F:zinc ion binding"/>
    <property type="evidence" value="ECO:0007669"/>
    <property type="project" value="UniProtKB-KW"/>
</dbReference>
<evidence type="ECO:0000256" key="3">
    <source>
        <dbReference type="ARBA" id="ARBA00022771"/>
    </source>
</evidence>
<proteinExistence type="predicted"/>
<evidence type="ECO:0000259" key="6">
    <source>
        <dbReference type="PROSITE" id="PS50837"/>
    </source>
</evidence>
<dbReference type="OrthoDB" id="1577640at2759"/>
<dbReference type="Gene3D" id="1.25.40.20">
    <property type="entry name" value="Ankyrin repeat-containing domain"/>
    <property type="match status" value="1"/>
</dbReference>
<evidence type="ECO:0000313" key="8">
    <source>
        <dbReference type="Proteomes" id="UP000799770"/>
    </source>
</evidence>
<feature type="repeat" description="ANK" evidence="5">
    <location>
        <begin position="894"/>
        <end position="926"/>
    </location>
</feature>
<gene>
    <name evidence="7" type="ORF">BDV96DRAFT_134213</name>
</gene>
<evidence type="ECO:0000256" key="2">
    <source>
        <dbReference type="ARBA" id="ARBA00022737"/>
    </source>
</evidence>
<dbReference type="AlphaFoldDB" id="A0A6A5ZSX0"/>
<evidence type="ECO:0000256" key="4">
    <source>
        <dbReference type="ARBA" id="ARBA00022833"/>
    </source>
</evidence>
<keyword evidence="1" id="KW-0479">Metal-binding</keyword>
<dbReference type="SUPFAM" id="SSF52540">
    <property type="entry name" value="P-loop containing nucleoside triphosphate hydrolases"/>
    <property type="match status" value="1"/>
</dbReference>
<organism evidence="7 8">
    <name type="scientific">Lophiotrema nucula</name>
    <dbReference type="NCBI Taxonomy" id="690887"/>
    <lineage>
        <taxon>Eukaryota</taxon>
        <taxon>Fungi</taxon>
        <taxon>Dikarya</taxon>
        <taxon>Ascomycota</taxon>
        <taxon>Pezizomycotina</taxon>
        <taxon>Dothideomycetes</taxon>
        <taxon>Pleosporomycetidae</taxon>
        <taxon>Pleosporales</taxon>
        <taxon>Lophiotremataceae</taxon>
        <taxon>Lophiotrema</taxon>
    </lineage>
</organism>
<feature type="domain" description="NACHT" evidence="6">
    <location>
        <begin position="212"/>
        <end position="356"/>
    </location>
</feature>